<dbReference type="InterPro" id="IPR011701">
    <property type="entry name" value="MFS"/>
</dbReference>
<dbReference type="Gene3D" id="3.30.870.10">
    <property type="entry name" value="Endonuclease Chain A"/>
    <property type="match status" value="2"/>
</dbReference>
<evidence type="ECO:0000256" key="8">
    <source>
        <dbReference type="ARBA" id="ARBA00013170"/>
    </source>
</evidence>
<dbReference type="FunFam" id="1.20.1250.20:FF:000003">
    <property type="entry name" value="Solute carrier family 17 member 3"/>
    <property type="match status" value="1"/>
</dbReference>
<evidence type="ECO:0000256" key="38">
    <source>
        <dbReference type="ARBA" id="ARBA00081925"/>
    </source>
</evidence>
<evidence type="ECO:0000256" key="33">
    <source>
        <dbReference type="ARBA" id="ARBA00051612"/>
    </source>
</evidence>
<keyword evidence="11" id="KW-1003">Cell membrane</keyword>
<dbReference type="GO" id="GO:0005739">
    <property type="term" value="C:mitochondrion"/>
    <property type="evidence" value="ECO:0007669"/>
    <property type="project" value="TreeGrafter"/>
</dbReference>
<evidence type="ECO:0000256" key="15">
    <source>
        <dbReference type="ARBA" id="ARBA00022737"/>
    </source>
</evidence>
<dbReference type="InterPro" id="IPR020846">
    <property type="entry name" value="MFS_dom"/>
</dbReference>
<evidence type="ECO:0000256" key="22">
    <source>
        <dbReference type="ARBA" id="ARBA00023209"/>
    </source>
</evidence>
<evidence type="ECO:0000256" key="28">
    <source>
        <dbReference type="ARBA" id="ARBA00050101"/>
    </source>
</evidence>
<keyword evidence="10" id="KW-0813">Transport</keyword>
<dbReference type="SUPFAM" id="SSF103473">
    <property type="entry name" value="MFS general substrate transporter"/>
    <property type="match status" value="1"/>
</dbReference>
<evidence type="ECO:0000256" key="24">
    <source>
        <dbReference type="ARBA" id="ARBA00023264"/>
    </source>
</evidence>
<dbReference type="Proteomes" id="UP000677054">
    <property type="component" value="Unassembled WGS sequence"/>
</dbReference>
<dbReference type="GO" id="GO:0005765">
    <property type="term" value="C:lysosomal membrane"/>
    <property type="evidence" value="ECO:0007669"/>
    <property type="project" value="UniProtKB-SubCell"/>
</dbReference>
<evidence type="ECO:0000256" key="1">
    <source>
        <dbReference type="ARBA" id="ARBA00003537"/>
    </source>
</evidence>
<evidence type="ECO:0000256" key="2">
    <source>
        <dbReference type="ARBA" id="ARBA00004432"/>
    </source>
</evidence>
<dbReference type="EMBL" id="LR900992">
    <property type="protein sequence ID" value="CAD7247509.1"/>
    <property type="molecule type" value="Genomic_DNA"/>
</dbReference>
<feature type="region of interest" description="Disordered" evidence="39">
    <location>
        <begin position="395"/>
        <end position="445"/>
    </location>
</feature>
<feature type="compositionally biased region" description="Acidic residues" evidence="39">
    <location>
        <begin position="316"/>
        <end position="325"/>
    </location>
</feature>
<dbReference type="GO" id="GO:0033925">
    <property type="term" value="F:mannosyl-glycoprotein endo-beta-N-acetylglucosaminidase activity"/>
    <property type="evidence" value="ECO:0007669"/>
    <property type="project" value="InterPro"/>
</dbReference>
<evidence type="ECO:0000256" key="31">
    <source>
        <dbReference type="ARBA" id="ARBA00051403"/>
    </source>
</evidence>
<dbReference type="CDD" id="cd09135">
    <property type="entry name" value="PLDc_PGS1_euk_1"/>
    <property type="match status" value="1"/>
</dbReference>
<evidence type="ECO:0000256" key="13">
    <source>
        <dbReference type="ARBA" id="ARBA00022679"/>
    </source>
</evidence>
<keyword evidence="44" id="KW-1185">Reference proteome</keyword>
<evidence type="ECO:0000313" key="44">
    <source>
        <dbReference type="Proteomes" id="UP000677054"/>
    </source>
</evidence>
<evidence type="ECO:0000256" key="19">
    <source>
        <dbReference type="ARBA" id="ARBA00023098"/>
    </source>
</evidence>
<feature type="transmembrane region" description="Helical" evidence="40">
    <location>
        <begin position="1875"/>
        <end position="1895"/>
    </location>
</feature>
<sequence>MCEVMEIVTSVDDEGPFSIKTGLSQLPPEVKARDITCLESIESQLRCVFINSNFQDRFLLDCEEETHDHCCLCKNEFKETSSPTEDDLKELPEVCSRVFASKRHDLSLDEVQLCKTCIRCLKSLMIVQCWMDELVQHYKKILQDMGVLKGVPHDPEPSQKHKPKTKSNSDTIMIDNDDVTCLSKSDSEKIYSPQSCRRRTKKKTGPVYMKVLPVHYSKENQSSASKRPNRLILPKPSVSAFPSFPMHSTFLISLPSGTSLPKREETSVNALPKPVTHVPEVTTDTEENVQFQEKAKSLVSSAPEPSVKKFKPVPPEDPDTLEEQDPSLSYLSDDNLSGLEISGPLCDLDRNSELDDMVTVINGWFLVPGDSNDSSERSDSAGLSRTGMYDIMDDDSLRQNVPLPPVSTMQESSSPIRNLVSSDGEPKVKRPLLAPRPVSSSTGPVPQKIVNFNSSKLKGKPKCQQESCPGRRSFKSAALKSRFAITDSTCCSRIPSYCRICKEVFDCDASKSPVLSQVNKHLQVHMQVKKNISTGVVFYSCEPCLGEFPSLEKLKRHFYSSHLEPMRFRCIYCGALFTRLAPFISHMGSKPYMCTFCKAPCRTESALRQHIAEHGKEVCVLCGDDQRFDGVEALKQHLRDKHGQGSSQGHNMLLQELYQWTAREDQEHKTIPLADLTADSIPGHSVARYDLVNVAERSDHAKAPKTIVCHDLKGGYLDDKFICGSQDPTGYRFYHWSCIDAFVYFSHHFVTIPPLMWINAAHLHGVKVLGTLITEWEDGSKLCKALLESEESIARAVQKLTEVAQFYGFEGWLINIENDLRTGEPEAMNSFLSQLSISMKGSNPNGMVLWYDAVTVDGKLLWQNELNDKNLGFFQVCDGIVVNYTWKDEGPDGAKGNLQQSIENAKHRVQDVFIGLDAFGRGMLGGGGFNTKQVSARGKLSPIIGSQHSSSQQEVRAFSYVKDEGGRPWLNLSQQQHQPSFPVTCPRPFLDDDALVSALAENDLSYVVESMRCLSSHLFHMQAYADEAFDGGSSILFSADEAGLGSPFGGISRMLVCGFSVVSGLEVTYAIKPLGQGKDLEDTGLLLRVVGHLLVVTFYLGEDTKSGEASAVALAPVSSQMENQWEIRQNESDDRIRSQWQQEEVHPSWIVSPGSPISDLASASVAPKSAPRVSLSFFFLCVPLQEHLAFQVQVLGGPEEFYEELKQKAREAKWRITLASLYLGTGDLEEELVKKIEESLKARNGNLEVNILLDATRGSRGRVNSRSLLLPLLKQYEENVQVSLYHTPELRGIWKWLLPAQWNELVGLQHVKVYLFDNTLIMSGANLSHDYFTNRQDRYVVFENCPLVADFFHELVSTISCFSFRLTPEDKLTLHPSWNEHPVNGELTNFKFQASKSIKNLLQKYRDALQRYPTPRGRSNRQETMTTVNRWLDRVVHNGEKPAPPEQELDTVVYPLIQMGPLGICHDRDATLRLMQEAPARSLISLATGYFNLTEDYKRVILLESSARFHVITAHPQANGFYKAKWPAGGIPAGYTLLMRKFFEKLRGNRDAMERVRLFEYQRPNWTFHAKGLWLSVAQEELPCLTFIGSPNFGHRSLHRDLEAQVALLTTNRALRMKLEKEQERLFAPSHPVTTATFEDPERWVPYWTVGVCHAGRWKMEDEDEVLLMLPETDGSIQYRRTPTKCSRRCSARYTLAAVGFVGFFHVYAMRVNLSVGIVAMTNSSSHPLHHSGAGNSSWSAEVYNWDEEMQGMILSAFFWGYIVTQIPGGLLAQRFGSKHLYGFGCLITAIFTLLTPLAAHLGARYLVAVRVIEGLGEGVTFPAMHALLAKWVPPLERTKIAAFVYSGATLGTVVALPLSGVLAHSPALGGWPSIFYFFGVTGIIWWVFWCFLAYDSPDDHPWISPAEKQTIANALRQQVKPGHRFKVPYKAILKSAPFYAILVAHVGQNWGYYTLLTQMPKYMKDVLGYNLQEDGFMSAVPYLAAFIMANMGSIMADGFRSRNLLSTGTTRRLFNTFAFWVSGFSLLGVSWVGRNRTAAMSFMTLGMGFNALAQSGYNVNHIDIAPNHAGFLLGVTNCFATLPGILSPLATGSILQAYTQYGTLLAWQLVFTISGWVLIGANVIYILLCSGDVQPWNQCSIKKKEKDEERTA</sequence>
<feature type="transmembrane region" description="Helical" evidence="40">
    <location>
        <begin position="1937"/>
        <end position="1956"/>
    </location>
</feature>
<dbReference type="PROSITE" id="PS50035">
    <property type="entry name" value="PLD"/>
    <property type="match status" value="1"/>
</dbReference>
<comment type="function">
    <text evidence="1">Functions in the biosynthesis of the anionic phospholipids phosphatidylglycerol and cardiolipin.</text>
</comment>
<organism evidence="43">
    <name type="scientific">Darwinula stevensoni</name>
    <dbReference type="NCBI Taxonomy" id="69355"/>
    <lineage>
        <taxon>Eukaryota</taxon>
        <taxon>Metazoa</taxon>
        <taxon>Ecdysozoa</taxon>
        <taxon>Arthropoda</taxon>
        <taxon>Crustacea</taxon>
        <taxon>Oligostraca</taxon>
        <taxon>Ostracoda</taxon>
        <taxon>Podocopa</taxon>
        <taxon>Podocopida</taxon>
        <taxon>Darwinulocopina</taxon>
        <taxon>Darwinuloidea</taxon>
        <taxon>Darwinulidae</taxon>
        <taxon>Darwinula</taxon>
    </lineage>
</organism>
<evidence type="ECO:0000256" key="11">
    <source>
        <dbReference type="ARBA" id="ARBA00022475"/>
    </source>
</evidence>
<dbReference type="InterPro" id="IPR036236">
    <property type="entry name" value="Znf_C2H2_sf"/>
</dbReference>
<dbReference type="GO" id="GO:0008444">
    <property type="term" value="F:CDP-diacylglycerol-glycerol-3-phosphate 3-phosphatidyltransferase activity"/>
    <property type="evidence" value="ECO:0007669"/>
    <property type="project" value="UniProtKB-EC"/>
</dbReference>
<feature type="region of interest" description="Disordered" evidence="39">
    <location>
        <begin position="368"/>
        <end position="387"/>
    </location>
</feature>
<keyword evidence="19" id="KW-0443">Lipid metabolism</keyword>
<comment type="catalytic activity">
    <reaction evidence="33">
        <text>D-glucuronate(out) + H(+)(out) = D-glucuronate(in) + H(+)(in)</text>
        <dbReference type="Rhea" id="RHEA:72591"/>
        <dbReference type="ChEBI" id="CHEBI:15378"/>
        <dbReference type="ChEBI" id="CHEBI:58720"/>
    </reaction>
    <physiologicalReaction direction="left-to-right" evidence="33">
        <dbReference type="Rhea" id="RHEA:72592"/>
    </physiologicalReaction>
</comment>
<keyword evidence="17 40" id="KW-1133">Transmembrane helix</keyword>
<dbReference type="InterPro" id="IPR016270">
    <property type="entry name" value="PGS1"/>
</dbReference>
<comment type="catalytic activity">
    <reaction evidence="27">
        <text>a CDP-1,2-diacyl-sn-glycerol + sn-glycerol 3-phosphate = a 1,2-diacyl-sn-glycero-3-phospho-(1'-sn-glycero-3'-phosphate) + CMP + H(+)</text>
        <dbReference type="Rhea" id="RHEA:12593"/>
        <dbReference type="ChEBI" id="CHEBI:15378"/>
        <dbReference type="ChEBI" id="CHEBI:57597"/>
        <dbReference type="ChEBI" id="CHEBI:58332"/>
        <dbReference type="ChEBI" id="CHEBI:60110"/>
        <dbReference type="ChEBI" id="CHEBI:60377"/>
        <dbReference type="EC" id="2.7.8.5"/>
    </reaction>
</comment>
<evidence type="ECO:0000256" key="32">
    <source>
        <dbReference type="ARBA" id="ARBA00051447"/>
    </source>
</evidence>
<dbReference type="InterPro" id="IPR013087">
    <property type="entry name" value="Znf_C2H2_type"/>
</dbReference>
<dbReference type="PROSITE" id="PS00028">
    <property type="entry name" value="ZINC_FINGER_C2H2_1"/>
    <property type="match status" value="2"/>
</dbReference>
<feature type="region of interest" description="Disordered" evidence="39">
    <location>
        <begin position="261"/>
        <end position="334"/>
    </location>
</feature>
<dbReference type="Pfam" id="PF07690">
    <property type="entry name" value="MFS_1"/>
    <property type="match status" value="1"/>
</dbReference>
<dbReference type="PANTHER" id="PTHR12586">
    <property type="entry name" value="CDP-DIACYLGLYCEROL--SERINE O-PHOSPHATIDYLTRANSFERASE"/>
    <property type="match status" value="1"/>
</dbReference>
<evidence type="ECO:0000256" key="27">
    <source>
        <dbReference type="ARBA" id="ARBA00048586"/>
    </source>
</evidence>
<dbReference type="SMART" id="SM00355">
    <property type="entry name" value="ZnF_C2H2"/>
    <property type="match status" value="4"/>
</dbReference>
<keyword evidence="14 40" id="KW-0812">Transmembrane</keyword>
<evidence type="ECO:0000256" key="10">
    <source>
        <dbReference type="ARBA" id="ARBA00022448"/>
    </source>
</evidence>
<comment type="catalytic activity">
    <reaction evidence="28">
        <text>2 nitrate(out) + H(+)(out) = 2 nitrate(in) + H(+)(in)</text>
        <dbReference type="Rhea" id="RHEA:71539"/>
        <dbReference type="ChEBI" id="CHEBI:15378"/>
        <dbReference type="ChEBI" id="CHEBI:17632"/>
    </reaction>
    <physiologicalReaction direction="left-to-right" evidence="28">
        <dbReference type="Rhea" id="RHEA:71540"/>
    </physiologicalReaction>
</comment>
<dbReference type="OrthoDB" id="10250191at2759"/>
<feature type="domain" description="PLD phosphodiesterase" evidence="41">
    <location>
        <begin position="1305"/>
        <end position="1331"/>
    </location>
</feature>
<dbReference type="InterPro" id="IPR005201">
    <property type="entry name" value="TIM_ENGase"/>
</dbReference>
<feature type="transmembrane region" description="Helical" evidence="40">
    <location>
        <begin position="2014"/>
        <end position="2033"/>
    </location>
</feature>
<evidence type="ECO:0000256" key="18">
    <source>
        <dbReference type="ARBA" id="ARBA00023018"/>
    </source>
</evidence>
<evidence type="ECO:0000256" key="6">
    <source>
        <dbReference type="ARBA" id="ARBA00005042"/>
    </source>
</evidence>
<dbReference type="SUPFAM" id="SSF56024">
    <property type="entry name" value="Phospholipase D/nuclease"/>
    <property type="match status" value="1"/>
</dbReference>
<evidence type="ECO:0000256" key="36">
    <source>
        <dbReference type="ARBA" id="ARBA00080244"/>
    </source>
</evidence>
<evidence type="ECO:0000256" key="20">
    <source>
        <dbReference type="ARBA" id="ARBA00023136"/>
    </source>
</evidence>
<comment type="catalytic activity">
    <reaction evidence="31">
        <text>N-acetyl-L-aspartyl-L-glutamate(out) = N-acetyl-L-aspartyl-L-glutamate(in)</text>
        <dbReference type="Rhea" id="RHEA:72599"/>
        <dbReference type="ChEBI" id="CHEBI:76931"/>
    </reaction>
    <physiologicalReaction direction="left-to-right" evidence="31">
        <dbReference type="Rhea" id="RHEA:72600"/>
    </physiologicalReaction>
</comment>
<evidence type="ECO:0000256" key="30">
    <source>
        <dbReference type="ARBA" id="ARBA00050625"/>
    </source>
</evidence>
<keyword evidence="23" id="KW-0458">Lysosome</keyword>
<dbReference type="GO" id="GO:0016323">
    <property type="term" value="C:basolateral plasma membrane"/>
    <property type="evidence" value="ECO:0007669"/>
    <property type="project" value="UniProtKB-SubCell"/>
</dbReference>
<dbReference type="SUPFAM" id="SSF57667">
    <property type="entry name" value="beta-beta-alpha zinc fingers"/>
    <property type="match status" value="1"/>
</dbReference>
<comment type="similarity">
    <text evidence="7">Belongs to the CDP-alcohol phosphatidyltransferase class-II family.</text>
</comment>
<evidence type="ECO:0000313" key="43">
    <source>
        <dbReference type="EMBL" id="CAD7247509.1"/>
    </source>
</evidence>
<dbReference type="PROSITE" id="PS50850">
    <property type="entry name" value="MFS"/>
    <property type="match status" value="1"/>
</dbReference>
<keyword evidence="16" id="KW-0769">Symport</keyword>
<reference evidence="43" key="1">
    <citation type="submission" date="2020-11" db="EMBL/GenBank/DDBJ databases">
        <authorList>
            <person name="Tran Van P."/>
        </authorList>
    </citation>
    <scope>NUCLEOTIDE SEQUENCE</scope>
</reference>
<comment type="function">
    <text evidence="34">Receptor for CM101, a polysaccharide produced by group B Streptococcus with antipathoangiogenic properties.</text>
</comment>
<feature type="transmembrane region" description="Helical" evidence="40">
    <location>
        <begin position="1781"/>
        <end position="1800"/>
    </location>
</feature>
<evidence type="ECO:0000256" key="26">
    <source>
        <dbReference type="ARBA" id="ARBA00030176"/>
    </source>
</evidence>
<dbReference type="Gene3D" id="3.20.20.80">
    <property type="entry name" value="Glycosidases"/>
    <property type="match status" value="1"/>
</dbReference>
<evidence type="ECO:0000256" key="40">
    <source>
        <dbReference type="SAM" id="Phobius"/>
    </source>
</evidence>
<evidence type="ECO:0000256" key="21">
    <source>
        <dbReference type="ARBA" id="ARBA00023180"/>
    </source>
</evidence>
<feature type="transmembrane region" description="Helical" evidence="40">
    <location>
        <begin position="1976"/>
        <end position="1993"/>
    </location>
</feature>
<keyword evidence="24" id="KW-1208">Phospholipid metabolism</keyword>
<evidence type="ECO:0000256" key="12">
    <source>
        <dbReference type="ARBA" id="ARBA00022516"/>
    </source>
</evidence>
<evidence type="ECO:0000256" key="4">
    <source>
        <dbReference type="ARBA" id="ARBA00004638"/>
    </source>
</evidence>
<keyword evidence="20 40" id="KW-0472">Membrane</keyword>
<evidence type="ECO:0000256" key="29">
    <source>
        <dbReference type="ARBA" id="ARBA00050554"/>
    </source>
</evidence>
<name>A0A7R9A7P4_9CRUS</name>
<dbReference type="UniPathway" id="UPA00084">
    <property type="reaction ID" value="UER00503"/>
</dbReference>
<dbReference type="GO" id="GO:0015293">
    <property type="term" value="F:symporter activity"/>
    <property type="evidence" value="ECO:0007669"/>
    <property type="project" value="UniProtKB-KW"/>
</dbReference>
<evidence type="ECO:0000256" key="37">
    <source>
        <dbReference type="ARBA" id="ARBA00081195"/>
    </source>
</evidence>
<dbReference type="FunFam" id="1.20.1250.20:FF:000067">
    <property type="entry name" value="sialin isoform X2"/>
    <property type="match status" value="1"/>
</dbReference>
<evidence type="ECO:0000256" key="34">
    <source>
        <dbReference type="ARBA" id="ARBA00056891"/>
    </source>
</evidence>
<feature type="transmembrane region" description="Helical" evidence="40">
    <location>
        <begin position="2107"/>
        <end position="2129"/>
    </location>
</feature>
<dbReference type="Pfam" id="PF03644">
    <property type="entry name" value="Glyco_hydro_85"/>
    <property type="match status" value="1"/>
</dbReference>
<feature type="transmembrane region" description="Helical" evidence="40">
    <location>
        <begin position="1841"/>
        <end position="1863"/>
    </location>
</feature>
<feature type="compositionally biased region" description="Polar residues" evidence="39">
    <location>
        <begin position="407"/>
        <end position="421"/>
    </location>
</feature>
<dbReference type="Gene3D" id="3.30.160.60">
    <property type="entry name" value="Classic Zinc Finger"/>
    <property type="match status" value="1"/>
</dbReference>
<feature type="domain" description="Major facilitator superfamily (MFS) profile" evidence="42">
    <location>
        <begin position="1695"/>
        <end position="2133"/>
    </location>
</feature>
<evidence type="ECO:0000256" key="25">
    <source>
        <dbReference type="ARBA" id="ARBA00023329"/>
    </source>
</evidence>
<dbReference type="PANTHER" id="PTHR12586:SF1">
    <property type="entry name" value="CDP-DIACYLGLYCEROL--GLYCEROL-3-PHOSPHATE 3-PHOSPHATIDYLTRANSFERASE, MITOCHONDRIAL"/>
    <property type="match status" value="1"/>
</dbReference>
<comment type="pathway">
    <text evidence="6">Phospholipid metabolism; phosphatidylglycerol biosynthesis; phosphatidylglycerol from CDP-diacylglycerol: step 1/2.</text>
</comment>
<evidence type="ECO:0000256" key="39">
    <source>
        <dbReference type="SAM" id="MobiDB-lite"/>
    </source>
</evidence>
<dbReference type="GO" id="GO:0046942">
    <property type="term" value="P:carboxylic acid transport"/>
    <property type="evidence" value="ECO:0007669"/>
    <property type="project" value="UniProtKB-ARBA"/>
</dbReference>
<dbReference type="InterPro" id="IPR001736">
    <property type="entry name" value="PLipase_D/transphosphatidylase"/>
</dbReference>
<dbReference type="EC" id="2.7.8.5" evidence="8"/>
<keyword evidence="25" id="KW-0968">Cytoplasmic vesicle</keyword>
<evidence type="ECO:0000256" key="3">
    <source>
        <dbReference type="ARBA" id="ARBA00004554"/>
    </source>
</evidence>
<proteinExistence type="inferred from homology"/>
<evidence type="ECO:0000256" key="5">
    <source>
        <dbReference type="ARBA" id="ARBA00004656"/>
    </source>
</evidence>
<dbReference type="Gene3D" id="1.20.1250.20">
    <property type="entry name" value="MFS general substrate transporter like domains"/>
    <property type="match status" value="2"/>
</dbReference>
<evidence type="ECO:0000259" key="42">
    <source>
        <dbReference type="PROSITE" id="PS50850"/>
    </source>
</evidence>
<keyword evidence="13" id="KW-0808">Transferase</keyword>
<dbReference type="GO" id="GO:0032049">
    <property type="term" value="P:cardiolipin biosynthetic process"/>
    <property type="evidence" value="ECO:0007669"/>
    <property type="project" value="InterPro"/>
</dbReference>
<dbReference type="CDD" id="cd09137">
    <property type="entry name" value="PLDc_PGS1_euk_2"/>
    <property type="match status" value="1"/>
</dbReference>
<keyword evidence="18" id="KW-0770">Synapse</keyword>
<keyword evidence="21" id="KW-0325">Glycoprotein</keyword>
<comment type="catalytic activity">
    <reaction evidence="32">
        <text>L-glutamate(out) = L-glutamate(in)</text>
        <dbReference type="Rhea" id="RHEA:66336"/>
        <dbReference type="ChEBI" id="CHEBI:29985"/>
    </reaction>
    <physiologicalReaction direction="left-to-right" evidence="32">
        <dbReference type="Rhea" id="RHEA:66337"/>
    </physiologicalReaction>
</comment>
<evidence type="ECO:0000256" key="7">
    <source>
        <dbReference type="ARBA" id="ARBA00010682"/>
    </source>
</evidence>
<evidence type="ECO:0000256" key="9">
    <source>
        <dbReference type="ARBA" id="ARBA00017921"/>
    </source>
</evidence>
<comment type="catalytic activity">
    <reaction evidence="30">
        <text>N-acetylneuraminate(in) + H(+)(in) = N-acetylneuraminate(out) + H(+)(out)</text>
        <dbReference type="Rhea" id="RHEA:28987"/>
        <dbReference type="ChEBI" id="CHEBI:15378"/>
        <dbReference type="ChEBI" id="CHEBI:35418"/>
    </reaction>
    <physiologicalReaction direction="right-to-left" evidence="30">
        <dbReference type="Rhea" id="RHEA:28989"/>
    </physiologicalReaction>
</comment>
<dbReference type="EMBL" id="CAJPEV010001475">
    <property type="protein sequence ID" value="CAG0892873.1"/>
    <property type="molecule type" value="Genomic_DNA"/>
</dbReference>
<evidence type="ECO:0000256" key="16">
    <source>
        <dbReference type="ARBA" id="ARBA00022847"/>
    </source>
</evidence>
<evidence type="ECO:0000256" key="17">
    <source>
        <dbReference type="ARBA" id="ARBA00022989"/>
    </source>
</evidence>
<evidence type="ECO:0000256" key="14">
    <source>
        <dbReference type="ARBA" id="ARBA00022692"/>
    </source>
</evidence>
<dbReference type="CDD" id="cd17318">
    <property type="entry name" value="MFS_SLC17"/>
    <property type="match status" value="1"/>
</dbReference>
<dbReference type="GO" id="GO:0030672">
    <property type="term" value="C:synaptic vesicle membrane"/>
    <property type="evidence" value="ECO:0007669"/>
    <property type="project" value="UniProtKB-SubCell"/>
</dbReference>
<evidence type="ECO:0000259" key="41">
    <source>
        <dbReference type="PROSITE" id="PS50035"/>
    </source>
</evidence>
<keyword evidence="12" id="KW-0444">Lipid biosynthesis</keyword>
<accession>A0A7R9A7P4</accession>
<feature type="transmembrane region" description="Helical" evidence="40">
    <location>
        <begin position="2070"/>
        <end position="2087"/>
    </location>
</feature>
<evidence type="ECO:0000256" key="23">
    <source>
        <dbReference type="ARBA" id="ARBA00023228"/>
    </source>
</evidence>
<dbReference type="InterPro" id="IPR036259">
    <property type="entry name" value="MFS_trans_sf"/>
</dbReference>
<gene>
    <name evidence="43" type="ORF">DSTB1V02_LOCUS7340</name>
</gene>
<protein>
    <recommendedName>
        <fullName evidence="9">CDP-diacylglycerol--glycerol-3-phosphate 3-phosphatidyltransferase, mitochondrial</fullName>
        <ecNumber evidence="8">2.7.8.5</ecNumber>
    </recommendedName>
    <alternativeName>
        <fullName evidence="38">H(+)/nitrate cotransporter</fullName>
    </alternativeName>
    <alternativeName>
        <fullName evidence="36">H(+)/sialic acid cotransporter</fullName>
    </alternativeName>
    <alternativeName>
        <fullName evidence="26">Phosphatidylglycerophosphate synthase 1</fullName>
    </alternativeName>
    <alternativeName>
        <fullName evidence="35">Sialin</fullName>
    </alternativeName>
    <alternativeName>
        <fullName evidence="37">Vesicular excitatory amino acid transporter</fullName>
    </alternativeName>
</protein>
<comment type="subcellular location">
    <subcellularLocation>
        <location evidence="3">Basolateral cell membrane</location>
        <topology evidence="3">Multi-pass membrane protein</topology>
    </subcellularLocation>
    <subcellularLocation>
        <location evidence="4">Cytoplasmic vesicle</location>
        <location evidence="4">Secretory vesicle membrane</location>
        <topology evidence="4">Multi-pass membrane protein</topology>
    </subcellularLocation>
    <subcellularLocation>
        <location evidence="2">Cytoplasmic vesicle</location>
        <location evidence="2">Secretory vesicle</location>
        <location evidence="2">Synaptic vesicle membrane</location>
    </subcellularLocation>
    <subcellularLocation>
        <location evidence="5">Lysosome membrane</location>
    </subcellularLocation>
</comment>
<comment type="catalytic activity">
    <reaction evidence="29">
        <text>L-aspartate(out) = L-aspartate(in)</text>
        <dbReference type="Rhea" id="RHEA:66332"/>
        <dbReference type="ChEBI" id="CHEBI:29991"/>
    </reaction>
    <physiologicalReaction direction="left-to-right" evidence="29">
        <dbReference type="Rhea" id="RHEA:66333"/>
    </physiologicalReaction>
</comment>
<keyword evidence="22" id="KW-0594">Phospholipid biosynthesis</keyword>
<keyword evidence="15" id="KW-0677">Repeat</keyword>
<feature type="region of interest" description="Disordered" evidence="39">
    <location>
        <begin position="149"/>
        <end position="170"/>
    </location>
</feature>
<evidence type="ECO:0000256" key="35">
    <source>
        <dbReference type="ARBA" id="ARBA00069713"/>
    </source>
</evidence>